<keyword evidence="2" id="KW-1185">Reference proteome</keyword>
<proteinExistence type="predicted"/>
<comment type="caution">
    <text evidence="1">The sequence shown here is derived from an EMBL/GenBank/DDBJ whole genome shotgun (WGS) entry which is preliminary data.</text>
</comment>
<organism evidence="1 2">
    <name type="scientific">Actinomadura alba</name>
    <dbReference type="NCBI Taxonomy" id="406431"/>
    <lineage>
        <taxon>Bacteria</taxon>
        <taxon>Bacillati</taxon>
        <taxon>Actinomycetota</taxon>
        <taxon>Actinomycetes</taxon>
        <taxon>Streptosporangiales</taxon>
        <taxon>Thermomonosporaceae</taxon>
        <taxon>Actinomadura</taxon>
    </lineage>
</organism>
<evidence type="ECO:0000313" key="2">
    <source>
        <dbReference type="Proteomes" id="UP000805614"/>
    </source>
</evidence>
<reference evidence="1 2" key="1">
    <citation type="submission" date="2020-06" db="EMBL/GenBank/DDBJ databases">
        <title>Actinomadura xiongansis sp. nov., isolated from soil of Baiyangdian.</title>
        <authorList>
            <person name="Zhang X."/>
        </authorList>
    </citation>
    <scope>NUCLEOTIDE SEQUENCE [LARGE SCALE GENOMIC DNA]</scope>
    <source>
        <strain evidence="1 2">HBUM206468</strain>
    </source>
</reference>
<name>A0ABR7LNQ5_9ACTN</name>
<dbReference type="Proteomes" id="UP000805614">
    <property type="component" value="Unassembled WGS sequence"/>
</dbReference>
<accession>A0ABR7LNQ5</accession>
<protein>
    <submittedName>
        <fullName evidence="1">Immunity 49 family protein</fullName>
    </submittedName>
</protein>
<sequence length="526" mass="57397">MSDAELATALAVPEELQQLKTLELPEHIQLISDKLLDYVAARFLTDDPRFESRDVWDALRSAADTAADHSFALHTPAGEVARTWIDYVGLGLGIEVQAGERPLSAAWIQAFHLALIVRNERTLLKLYKAVHLLPEGSEAAYARALAARWASTHGLAAQGTVSVEATDGRTALLRSLVQNDHSDFNERLGAALERYRLLAGTCVRDRIAWGPLALAALAHDSGVTIEVESGYLPARLVTGNGPKEAEPGARIPRPPFTMDNVNAYIRSRDKAARKDIKRLFEWGGDWLDFARDRFQVAALRSLADPAAADPRQWTDLVMAGQAACAAFELTVPRGTQVEITLAGRTGTLAADGPTSATTPLAYTRAAALALATRSDDALHALSRVSDEVLQENPYPHVTARFARALRTHLSGDDPRPHVDAGLAMIGDGAHWDCLFRPPLLLFDRLLANDPNGFNRTLAEALDRYRQYFSVGDRNGDMDGLIAIEALGLSCAAHDRGWTIEVESDYLPSRIVDGSWTRTPSDFARFG</sequence>
<dbReference type="Pfam" id="PF15575">
    <property type="entry name" value="Imm49"/>
    <property type="match status" value="2"/>
</dbReference>
<evidence type="ECO:0000313" key="1">
    <source>
        <dbReference type="EMBL" id="MBC6466490.1"/>
    </source>
</evidence>
<dbReference type="InterPro" id="IPR029074">
    <property type="entry name" value="Imm49"/>
</dbReference>
<dbReference type="RefSeq" id="WP_187243496.1">
    <property type="nucleotide sequence ID" value="NZ_BAAAOK010000009.1"/>
</dbReference>
<dbReference type="EMBL" id="JABVEC010000008">
    <property type="protein sequence ID" value="MBC6466490.1"/>
    <property type="molecule type" value="Genomic_DNA"/>
</dbReference>
<gene>
    <name evidence="1" type="ORF">HKK74_13375</name>
</gene>